<organism evidence="1 2">
    <name type="scientific">Streptomyces microflavus</name>
    <name type="common">Streptomyces lipmanii</name>
    <dbReference type="NCBI Taxonomy" id="1919"/>
    <lineage>
        <taxon>Bacteria</taxon>
        <taxon>Bacillati</taxon>
        <taxon>Actinomycetota</taxon>
        <taxon>Actinomycetes</taxon>
        <taxon>Kitasatosporales</taxon>
        <taxon>Streptomycetaceae</taxon>
        <taxon>Streptomyces</taxon>
    </lineage>
</organism>
<accession>A0ABV1QF69</accession>
<dbReference type="EMBL" id="JBEJUE010000074">
    <property type="protein sequence ID" value="MER0429789.1"/>
    <property type="molecule type" value="Genomic_DNA"/>
</dbReference>
<sequence>MNPAALSTTVGFDLLATDHETGEGEDHLLTLGPVWDTALESEDDADAWQWATFELAPQIARHLGTGPPHINSETASRSVGLIALTPYEVAHVPKGTYCI</sequence>
<name>A0ABV1QF69_STRMI</name>
<dbReference type="RefSeq" id="WP_350241827.1">
    <property type="nucleotide sequence ID" value="NZ_JBEJUE010000074.1"/>
</dbReference>
<protein>
    <submittedName>
        <fullName evidence="1">Uncharacterized protein</fullName>
    </submittedName>
</protein>
<dbReference type="Proteomes" id="UP001456562">
    <property type="component" value="Unassembled WGS sequence"/>
</dbReference>
<reference evidence="1 2" key="1">
    <citation type="submission" date="2024-01" db="EMBL/GenBank/DDBJ databases">
        <title>Metagenomic exploration of the rhizosphere soil microbial community and their significance in facilitating the development of wild simulated ginseng.</title>
        <authorList>
            <person name="Huang J."/>
        </authorList>
    </citation>
    <scope>NUCLEOTIDE SEQUENCE [LARGE SCALE GENOMIC DNA]</scope>
    <source>
        <strain evidence="1 2">WY141</strain>
    </source>
</reference>
<proteinExistence type="predicted"/>
<comment type="caution">
    <text evidence="1">The sequence shown here is derived from an EMBL/GenBank/DDBJ whole genome shotgun (WGS) entry which is preliminary data.</text>
</comment>
<gene>
    <name evidence="1" type="ORF">ABR748_37285</name>
</gene>
<evidence type="ECO:0000313" key="2">
    <source>
        <dbReference type="Proteomes" id="UP001456562"/>
    </source>
</evidence>
<evidence type="ECO:0000313" key="1">
    <source>
        <dbReference type="EMBL" id="MER0429789.1"/>
    </source>
</evidence>
<keyword evidence="2" id="KW-1185">Reference proteome</keyword>